<sequence length="334" mass="37328">MGFLKATCLPSMKELSAHGRVDLANVVRRRGYKFIRELRANSDMEDGCNELLSEENKKMEASSSGIPTSKFGQAEQALDVVDERLVRNAGGLPIEEGVMFRAWGNSLVNLGDSNYSEEIIENILKIESVEVDNRADIECSSSEASVSAAHSLVLDDTSSCPDREADNVLIAEDEKISDVGGDIPLTSPDLNYTSPDLNYTNHVDIDTESFSDDESDIPNESSPEETKESAETSKGETCFEMIQTMKRENQVEITRLRFMLRQKEQELSRLKEQIEKEKLSLSVLQRQAENEILKAQMLVSVKDVELQEAEESLSGLQEETEMLVESTVVISRYI</sequence>
<evidence type="ECO:0000313" key="3">
    <source>
        <dbReference type="EMBL" id="EFH39528.1"/>
    </source>
</evidence>
<dbReference type="Gramene" id="fgenesh1_pg.C_scaffold_9000068">
    <property type="protein sequence ID" value="fgenesh1_pg.C_scaffold_9000068"/>
    <property type="gene ID" value="fgenesh1_pg.C_scaffold_9000068"/>
</dbReference>
<accession>D7MVD5</accession>
<protein>
    <submittedName>
        <fullName evidence="3">Uncharacterized protein</fullName>
    </submittedName>
</protein>
<feature type="compositionally biased region" description="Basic and acidic residues" evidence="2">
    <location>
        <begin position="224"/>
        <end position="234"/>
    </location>
</feature>
<evidence type="ECO:0000256" key="1">
    <source>
        <dbReference type="SAM" id="Coils"/>
    </source>
</evidence>
<evidence type="ECO:0000256" key="2">
    <source>
        <dbReference type="SAM" id="MobiDB-lite"/>
    </source>
</evidence>
<dbReference type="HOGENOM" id="CLU_832475_0_0_1"/>
<gene>
    <name evidence="3" type="ORF">ARALYDRAFT_359028</name>
</gene>
<feature type="coiled-coil region" evidence="1">
    <location>
        <begin position="253"/>
        <end position="326"/>
    </location>
</feature>
<name>D7MVD5_ARALL</name>
<proteinExistence type="predicted"/>
<dbReference type="Proteomes" id="UP000008694">
    <property type="component" value="Unassembled WGS sequence"/>
</dbReference>
<feature type="region of interest" description="Disordered" evidence="2">
    <location>
        <begin position="208"/>
        <end position="235"/>
    </location>
</feature>
<dbReference type="PANTHER" id="PTHR47434:SF2">
    <property type="entry name" value="PROTEIN PTST HOMOLOG 3, CHLOROPLASTIC"/>
    <property type="match status" value="1"/>
</dbReference>
<organism evidence="4">
    <name type="scientific">Arabidopsis lyrata subsp. lyrata</name>
    <name type="common">Lyre-leaved rock-cress</name>
    <dbReference type="NCBI Taxonomy" id="81972"/>
    <lineage>
        <taxon>Eukaryota</taxon>
        <taxon>Viridiplantae</taxon>
        <taxon>Streptophyta</taxon>
        <taxon>Embryophyta</taxon>
        <taxon>Tracheophyta</taxon>
        <taxon>Spermatophyta</taxon>
        <taxon>Magnoliopsida</taxon>
        <taxon>eudicotyledons</taxon>
        <taxon>Gunneridae</taxon>
        <taxon>Pentapetalae</taxon>
        <taxon>rosids</taxon>
        <taxon>malvids</taxon>
        <taxon>Brassicales</taxon>
        <taxon>Brassicaceae</taxon>
        <taxon>Camelineae</taxon>
        <taxon>Arabidopsis</taxon>
    </lineage>
</organism>
<dbReference type="PANTHER" id="PTHR47434">
    <property type="entry name" value="PROTEIN PTST HOMOLOG 3, CHLOROPLASTIC"/>
    <property type="match status" value="1"/>
</dbReference>
<feature type="compositionally biased region" description="Acidic residues" evidence="2">
    <location>
        <begin position="208"/>
        <end position="217"/>
    </location>
</feature>
<dbReference type="EMBL" id="GL348721">
    <property type="protein sequence ID" value="EFH39528.1"/>
    <property type="molecule type" value="Genomic_DNA"/>
</dbReference>
<keyword evidence="1" id="KW-0175">Coiled coil</keyword>
<evidence type="ECO:0000313" key="4">
    <source>
        <dbReference type="Proteomes" id="UP000008694"/>
    </source>
</evidence>
<reference evidence="4" key="1">
    <citation type="journal article" date="2011" name="Nat. Genet.">
        <title>The Arabidopsis lyrata genome sequence and the basis of rapid genome size change.</title>
        <authorList>
            <person name="Hu T.T."/>
            <person name="Pattyn P."/>
            <person name="Bakker E.G."/>
            <person name="Cao J."/>
            <person name="Cheng J.-F."/>
            <person name="Clark R.M."/>
            <person name="Fahlgren N."/>
            <person name="Fawcett J.A."/>
            <person name="Grimwood J."/>
            <person name="Gundlach H."/>
            <person name="Haberer G."/>
            <person name="Hollister J.D."/>
            <person name="Ossowski S."/>
            <person name="Ottilar R.P."/>
            <person name="Salamov A.A."/>
            <person name="Schneeberger K."/>
            <person name="Spannagl M."/>
            <person name="Wang X."/>
            <person name="Yang L."/>
            <person name="Nasrallah M.E."/>
            <person name="Bergelson J."/>
            <person name="Carrington J.C."/>
            <person name="Gaut B.S."/>
            <person name="Schmutz J."/>
            <person name="Mayer K.F.X."/>
            <person name="Van de Peer Y."/>
            <person name="Grigoriev I.V."/>
            <person name="Nordborg M."/>
            <person name="Weigel D."/>
            <person name="Guo Y.-L."/>
        </authorList>
    </citation>
    <scope>NUCLEOTIDE SEQUENCE [LARGE SCALE GENOMIC DNA]</scope>
    <source>
        <strain evidence="4">cv. MN47</strain>
    </source>
</reference>
<dbReference type="AlphaFoldDB" id="D7MVD5"/>
<keyword evidence="4" id="KW-1185">Reference proteome</keyword>